<dbReference type="CDD" id="cd04182">
    <property type="entry name" value="GT_2_like_f"/>
    <property type="match status" value="1"/>
</dbReference>
<evidence type="ECO:0000259" key="1">
    <source>
        <dbReference type="Pfam" id="PF12804"/>
    </source>
</evidence>
<organism evidence="3 4">
    <name type="scientific">Faecalimonas umbilicata</name>
    <dbReference type="NCBI Taxonomy" id="1912855"/>
    <lineage>
        <taxon>Bacteria</taxon>
        <taxon>Bacillati</taxon>
        <taxon>Bacillota</taxon>
        <taxon>Clostridia</taxon>
        <taxon>Lachnospirales</taxon>
        <taxon>Lachnospiraceae</taxon>
        <taxon>Faecalimonas</taxon>
    </lineage>
</organism>
<dbReference type="PANTHER" id="PTHR43777:SF1">
    <property type="entry name" value="MOLYBDENUM COFACTOR CYTIDYLYLTRANSFERASE"/>
    <property type="match status" value="1"/>
</dbReference>
<evidence type="ECO:0000313" key="5">
    <source>
        <dbReference type="Proteomes" id="UP000702954"/>
    </source>
</evidence>
<evidence type="ECO:0000313" key="2">
    <source>
        <dbReference type="EMBL" id="GBU05595.1"/>
    </source>
</evidence>
<name>A0A4R3JRH0_9FIRM</name>
<evidence type="ECO:0000313" key="4">
    <source>
        <dbReference type="Proteomes" id="UP000294613"/>
    </source>
</evidence>
<keyword evidence="5" id="KW-1185">Reference proteome</keyword>
<dbReference type="InterPro" id="IPR029044">
    <property type="entry name" value="Nucleotide-diphossugar_trans"/>
</dbReference>
<dbReference type="SUPFAM" id="SSF53448">
    <property type="entry name" value="Nucleotide-diphospho-sugar transferases"/>
    <property type="match status" value="1"/>
</dbReference>
<dbReference type="Proteomes" id="UP000702954">
    <property type="component" value="Unassembled WGS sequence"/>
</dbReference>
<accession>A0A4R3JRH0</accession>
<evidence type="ECO:0000313" key="3">
    <source>
        <dbReference type="EMBL" id="TCS68117.1"/>
    </source>
</evidence>
<proteinExistence type="predicted"/>
<dbReference type="PANTHER" id="PTHR43777">
    <property type="entry name" value="MOLYBDENUM COFACTOR CYTIDYLYLTRANSFERASE"/>
    <property type="match status" value="1"/>
</dbReference>
<dbReference type="InterPro" id="IPR025877">
    <property type="entry name" value="MobA-like_NTP_Trfase"/>
</dbReference>
<dbReference type="InterPro" id="IPR036565">
    <property type="entry name" value="Mur-like_cat_sf"/>
</dbReference>
<dbReference type="SUPFAM" id="SSF53623">
    <property type="entry name" value="MurD-like peptide ligases, catalytic domain"/>
    <property type="match status" value="1"/>
</dbReference>
<dbReference type="GO" id="GO:0016779">
    <property type="term" value="F:nucleotidyltransferase activity"/>
    <property type="evidence" value="ECO:0007669"/>
    <property type="project" value="UniProtKB-ARBA"/>
</dbReference>
<reference evidence="2 5" key="1">
    <citation type="journal article" date="2018" name="Int. J. Syst. Evol. Microbiol.">
        <title>Draft Genome Sequence of Faecalimonas umbilicata JCM 30896T, an Acetate-Producing Bacterium Isolated from Human Feces.</title>
        <authorList>
            <person name="Sakamoto M."/>
            <person name="Ikeyama N."/>
            <person name="Yuki M."/>
            <person name="Ohkuma M."/>
        </authorList>
    </citation>
    <scope>NUCLEOTIDE SEQUENCE [LARGE SCALE GENOMIC DNA]</scope>
    <source>
        <strain evidence="2 5">EGH7</strain>
    </source>
</reference>
<dbReference type="NCBIfam" id="TIGR03172">
    <property type="entry name" value="selenium cofactor biosynthesis protein YqeC"/>
    <property type="match status" value="1"/>
</dbReference>
<dbReference type="InterPro" id="IPR017587">
    <property type="entry name" value="YqeC"/>
</dbReference>
<reference evidence="3 4" key="2">
    <citation type="submission" date="2019-03" db="EMBL/GenBank/DDBJ databases">
        <title>Genomic Encyclopedia of Type Strains, Phase IV (KMG-IV): sequencing the most valuable type-strain genomes for metagenomic binning, comparative biology and taxonomic classification.</title>
        <authorList>
            <person name="Goeker M."/>
        </authorList>
    </citation>
    <scope>NUCLEOTIDE SEQUENCE [LARGE SCALE GENOMIC DNA]</scope>
    <source>
        <strain evidence="3 4">DSM 103426</strain>
    </source>
</reference>
<dbReference type="GO" id="GO:0005524">
    <property type="term" value="F:ATP binding"/>
    <property type="evidence" value="ECO:0007669"/>
    <property type="project" value="InterPro"/>
</dbReference>
<dbReference type="AlphaFoldDB" id="A0A4R3JRH0"/>
<gene>
    <name evidence="3" type="ORF">EDD74_11162</name>
    <name evidence="2" type="ORF">FAEUMB_21360</name>
</gene>
<protein>
    <submittedName>
        <fullName evidence="3">Putative selenium-dependent hydroxylase accessory protein YqeC</fullName>
    </submittedName>
</protein>
<comment type="caution">
    <text evidence="3">The sequence shown here is derived from an EMBL/GenBank/DDBJ whole genome shotgun (WGS) entry which is preliminary data.</text>
</comment>
<dbReference type="EMBL" id="SLZV01000011">
    <property type="protein sequence ID" value="TCS68117.1"/>
    <property type="molecule type" value="Genomic_DNA"/>
</dbReference>
<sequence length="454" mass="50106">MKIHVILLAAGNSRRFGSNKLLSLVEGKPMYSHLTEKIEKIAESLPIGEKVLVTQYEEIFESMKKARWTVVRNDAPEEGVSWSIRLGIQSILGKIRKGDAVSFFVCDQPFLKMETIVSFLSGYVASGKGIGCLTYKEQWGNPVVFSEVYLKELLSLSGDVGGKKVMKQQLQDTFFGEAASRQELEDMDYAPGSKMCEHTDVWKIKQGDPVFFGSLCDAVGILPGRDKIISVVGAGGKTTTCYRLAKELALLGQKVIVTTTTHMWKSTEDFVEWNAESEYGSSTDFFRDFAERLERKRILTVGVSCENGKICGIPSESYETLCSLADVLIVEADGAKGKDIKIPAAHEPVIFPGTDIVIGVLGYPAVGHSIEEAGFRPEMLAAFLRKGTEEKIKWEDLLYIAGSDEGLKKNVKGSYKVLINRVPAGRFPDGGPEEIIFCEQIGTVSEKTIEQIRN</sequence>
<dbReference type="Gene3D" id="3.90.550.10">
    <property type="entry name" value="Spore Coat Polysaccharide Biosynthesis Protein SpsA, Chain A"/>
    <property type="match status" value="1"/>
</dbReference>
<feature type="domain" description="MobA-like NTP transferase" evidence="1">
    <location>
        <begin position="5"/>
        <end position="169"/>
    </location>
</feature>
<dbReference type="Pfam" id="PF19842">
    <property type="entry name" value="YqeC"/>
    <property type="match status" value="1"/>
</dbReference>
<dbReference type="RefSeq" id="WP_116441894.1">
    <property type="nucleotide sequence ID" value="NZ_BHEO01000008.1"/>
</dbReference>
<dbReference type="Pfam" id="PF12804">
    <property type="entry name" value="NTP_transf_3"/>
    <property type="match status" value="1"/>
</dbReference>
<dbReference type="Proteomes" id="UP000294613">
    <property type="component" value="Unassembled WGS sequence"/>
</dbReference>
<dbReference type="EMBL" id="BHEO01000008">
    <property type="protein sequence ID" value="GBU05595.1"/>
    <property type="molecule type" value="Genomic_DNA"/>
</dbReference>